<proteinExistence type="predicted"/>
<keyword evidence="2" id="KW-1185">Reference proteome</keyword>
<dbReference type="KEGG" id="vg:26643651"/>
<protein>
    <submittedName>
        <fullName evidence="1">Uncharacterized protein 122</fullName>
    </submittedName>
</protein>
<dbReference type="Proteomes" id="UP000008388">
    <property type="component" value="Segment"/>
</dbReference>
<dbReference type="EMBL" id="HQ630627">
    <property type="protein sequence ID" value="AEH03546.1"/>
    <property type="molecule type" value="Genomic_DNA"/>
</dbReference>
<dbReference type="GeneID" id="26643651"/>
<sequence>MTHRPTQEQLQHFRSMREARRVRFNPAHLPQGTVVEAELPTLKNYDNPEQMVILPGDVYPRGQFTVDYCGRNGADSWYVVCFEEDEGLGIKRGFNISWVRKIISRGTGPVLTDDPNRDTTYRPNMHPPRYRSFPKPKNAYYMESLRMGVHGILQSHPAFKDRCRDHLYDLEKITAWLENHPTIQAGAHKTTYIHFYVINKRKFLKLLEQAMTYAKTSRRKEQERNNRLDYEASMRDLDSCFDDDDDIPVVTDEDTTWETHYDPSAEDWVGN</sequence>
<gene>
    <name evidence="1" type="primary">122</name>
</gene>
<reference evidence="1 2" key="1">
    <citation type="journal article" date="2011" name="Microbiology">
        <title>The Pseudomonas aeruginosa generalized transducing phage phiPA3 is a new member of the phiKZ-like group of 'jumbo' phages, and infects model laboratory strains and clinical isolates from cystic fibrosis patients.</title>
        <authorList>
            <person name="Monson R."/>
            <person name="Foulds I."/>
            <person name="Foweraker J."/>
            <person name="Welch M."/>
            <person name="Salmond G.P."/>
        </authorList>
    </citation>
    <scope>NUCLEOTIDE SEQUENCE [LARGE SCALE GENOMIC DNA]</scope>
</reference>
<evidence type="ECO:0000313" key="2">
    <source>
        <dbReference type="Proteomes" id="UP000008388"/>
    </source>
</evidence>
<evidence type="ECO:0000313" key="1">
    <source>
        <dbReference type="EMBL" id="AEH03546.1"/>
    </source>
</evidence>
<dbReference type="OrthoDB" id="33977at10239"/>
<dbReference type="RefSeq" id="YP_009217202.1">
    <property type="nucleotide sequence ID" value="NC_028999.1"/>
</dbReference>
<accession>F8SJZ6</accession>
<name>F8SJZ6_BPPA3</name>
<organism evidence="1 2">
    <name type="scientific">Pseudomonas phage PhiPA3</name>
    <name type="common">Pseudomonas aeruginosa phage PhiPA3</name>
    <dbReference type="NCBI Taxonomy" id="998086"/>
    <lineage>
        <taxon>Viruses</taxon>
        <taxon>Duplodnaviria</taxon>
        <taxon>Heunggongvirae</taxon>
        <taxon>Uroviricota</taxon>
        <taxon>Caudoviricetes</taxon>
        <taxon>Chimalliviridae</taxon>
        <taxon>Miltoncavirus</taxon>
        <taxon>Miltoncavirus PhiPA3</taxon>
    </lineage>
</organism>
<organismHost>
    <name type="scientific">Pseudomonas aeruginosa</name>
    <dbReference type="NCBI Taxonomy" id="287"/>
</organismHost>